<evidence type="ECO:0000313" key="5">
    <source>
        <dbReference type="EMBL" id="SER39990.1"/>
    </source>
</evidence>
<keyword evidence="3" id="KW-0808">Transferase</keyword>
<dbReference type="InterPro" id="IPR036282">
    <property type="entry name" value="Glutathione-S-Trfase_C_sf"/>
</dbReference>
<dbReference type="GO" id="GO:0016740">
    <property type="term" value="F:transferase activity"/>
    <property type="evidence" value="ECO:0007669"/>
    <property type="project" value="UniProtKB-KW"/>
</dbReference>
<dbReference type="InterPro" id="IPR004046">
    <property type="entry name" value="GST_C"/>
</dbReference>
<dbReference type="Proteomes" id="UP000199005">
    <property type="component" value="Unassembled WGS sequence"/>
</dbReference>
<dbReference type="InterPro" id="IPR010987">
    <property type="entry name" value="Glutathione-S-Trfase_C-like"/>
</dbReference>
<dbReference type="Proteomes" id="UP000199250">
    <property type="component" value="Unassembled WGS sequence"/>
</dbReference>
<dbReference type="Gene3D" id="3.40.30.10">
    <property type="entry name" value="Glutaredoxin"/>
    <property type="match status" value="1"/>
</dbReference>
<sequence length="202" mass="22546">MKLYYTPGASSLVPHIVLCELGLPYELEKVDLKRHTLEDGGDYYNVNPKGYVPTLQLNDGQRLSEGGAIALFLAEKLPEVGLLPSNGSLERFRVLEWLFFVSSELHKEVGQLFNPKLTPEWKAAVLATIERRLAYVDKALTGQDYLTGSRFSVADAYLFTVLGWMAPLDIDLEPWPALRAFHKRVAARPAVQKAMRAEGLTG</sequence>
<dbReference type="EMBL" id="FNYO01000002">
    <property type="protein sequence ID" value="SEI40160.1"/>
    <property type="molecule type" value="Genomic_DNA"/>
</dbReference>
<dbReference type="Gene3D" id="1.20.1050.10">
    <property type="match status" value="1"/>
</dbReference>
<dbReference type="STRING" id="170623.SAMN04244579_00246"/>
<evidence type="ECO:0000313" key="6">
    <source>
        <dbReference type="Proteomes" id="UP000199005"/>
    </source>
</evidence>
<reference evidence="6 7" key="1">
    <citation type="submission" date="2016-10" db="EMBL/GenBank/DDBJ databases">
        <authorList>
            <person name="de Groot N.N."/>
        </authorList>
    </citation>
    <scope>NUCLEOTIDE SEQUENCE [LARGE SCALE GENOMIC DNA]</scope>
    <source>
        <strain evidence="3 6">DSM 1041</strain>
        <strain evidence="4 7">DSM 373</strain>
        <strain evidence="5 8">DSM 378</strain>
    </source>
</reference>
<proteinExistence type="predicted"/>
<dbReference type="OrthoDB" id="8772754at2"/>
<dbReference type="Pfam" id="PF13409">
    <property type="entry name" value="GST_N_2"/>
    <property type="match status" value="1"/>
</dbReference>
<evidence type="ECO:0000259" key="2">
    <source>
        <dbReference type="PROSITE" id="PS50405"/>
    </source>
</evidence>
<evidence type="ECO:0000313" key="8">
    <source>
        <dbReference type="Proteomes" id="UP000199267"/>
    </source>
</evidence>
<evidence type="ECO:0000313" key="3">
    <source>
        <dbReference type="EMBL" id="SEI40160.1"/>
    </source>
</evidence>
<evidence type="ECO:0000259" key="1">
    <source>
        <dbReference type="PROSITE" id="PS50404"/>
    </source>
</evidence>
<dbReference type="EMBL" id="FNYQ01000006">
    <property type="protein sequence ID" value="SEI50625.1"/>
    <property type="molecule type" value="Genomic_DNA"/>
</dbReference>
<dbReference type="SFLD" id="SFLDS00019">
    <property type="entry name" value="Glutathione_Transferase_(cytos"/>
    <property type="match status" value="1"/>
</dbReference>
<dbReference type="NCBIfam" id="NF007831">
    <property type="entry name" value="PRK10542.1"/>
    <property type="match status" value="1"/>
</dbReference>
<dbReference type="SUPFAM" id="SSF52833">
    <property type="entry name" value="Thioredoxin-like"/>
    <property type="match status" value="1"/>
</dbReference>
<feature type="domain" description="GST N-terminal" evidence="1">
    <location>
        <begin position="1"/>
        <end position="81"/>
    </location>
</feature>
<accession>A0A1H6QL15</accession>
<protein>
    <submittedName>
        <fullName evidence="3">Glutathione S-transferase</fullName>
    </submittedName>
</protein>
<gene>
    <name evidence="4" type="ORF">SAMN04244572_00600</name>
    <name evidence="5" type="ORF">SAMN04244573_03546</name>
    <name evidence="3" type="ORF">SAMN04244579_00246</name>
</gene>
<dbReference type="PANTHER" id="PTHR44051">
    <property type="entry name" value="GLUTATHIONE S-TRANSFERASE-RELATED"/>
    <property type="match status" value="1"/>
</dbReference>
<evidence type="ECO:0000313" key="4">
    <source>
        <dbReference type="EMBL" id="SEI50625.1"/>
    </source>
</evidence>
<dbReference type="SUPFAM" id="SSF47616">
    <property type="entry name" value="GST C-terminal domain-like"/>
    <property type="match status" value="1"/>
</dbReference>
<name>A0A1H6QL15_9GAMM</name>
<dbReference type="InterPro" id="IPR040079">
    <property type="entry name" value="Glutathione_S-Trfase"/>
</dbReference>
<dbReference type="InterPro" id="IPR036249">
    <property type="entry name" value="Thioredoxin-like_sf"/>
</dbReference>
<dbReference type="Pfam" id="PF00043">
    <property type="entry name" value="GST_C"/>
    <property type="match status" value="1"/>
</dbReference>
<dbReference type="Proteomes" id="UP000199267">
    <property type="component" value="Unassembled WGS sequence"/>
</dbReference>
<dbReference type="AlphaFoldDB" id="A0A1H6QL15"/>
<dbReference type="PROSITE" id="PS50405">
    <property type="entry name" value="GST_CTER"/>
    <property type="match status" value="1"/>
</dbReference>
<dbReference type="CDD" id="cd03188">
    <property type="entry name" value="GST_C_Beta"/>
    <property type="match status" value="1"/>
</dbReference>
<dbReference type="SFLD" id="SFLDG00358">
    <property type="entry name" value="Main_(cytGST)"/>
    <property type="match status" value="1"/>
</dbReference>
<dbReference type="RefSeq" id="WP_090624239.1">
    <property type="nucleotide sequence ID" value="NZ_FNYO01000002.1"/>
</dbReference>
<dbReference type="CDD" id="cd03057">
    <property type="entry name" value="GST_N_Beta"/>
    <property type="match status" value="1"/>
</dbReference>
<evidence type="ECO:0000313" key="7">
    <source>
        <dbReference type="Proteomes" id="UP000199250"/>
    </source>
</evidence>
<dbReference type="PROSITE" id="PS50404">
    <property type="entry name" value="GST_NTER"/>
    <property type="match status" value="1"/>
</dbReference>
<dbReference type="PANTHER" id="PTHR44051:SF8">
    <property type="entry name" value="GLUTATHIONE S-TRANSFERASE GSTA"/>
    <property type="match status" value="1"/>
</dbReference>
<dbReference type="InterPro" id="IPR004045">
    <property type="entry name" value="Glutathione_S-Trfase_N"/>
</dbReference>
<dbReference type="SFLD" id="SFLDG01150">
    <property type="entry name" value="Main.1:_Beta-like"/>
    <property type="match status" value="1"/>
</dbReference>
<feature type="domain" description="GST C-terminal" evidence="2">
    <location>
        <begin position="87"/>
        <end position="202"/>
    </location>
</feature>
<organism evidence="3 6">
    <name type="scientific">Azotobacter beijerinckii</name>
    <dbReference type="NCBI Taxonomy" id="170623"/>
    <lineage>
        <taxon>Bacteria</taxon>
        <taxon>Pseudomonadati</taxon>
        <taxon>Pseudomonadota</taxon>
        <taxon>Gammaproteobacteria</taxon>
        <taxon>Pseudomonadales</taxon>
        <taxon>Pseudomonadaceae</taxon>
        <taxon>Azotobacter</taxon>
    </lineage>
</organism>
<dbReference type="EMBL" id="FOFJ01000048">
    <property type="protein sequence ID" value="SER39990.1"/>
    <property type="molecule type" value="Genomic_DNA"/>
</dbReference>